<sequence>MHSHNKLPTENAAAQTTRAESFWSLWNKLEEARKQLQALSTKSSAEAPAEPLSQKGQGGDASEGCASQPEVPDKKDKEEPMVQLEDSELQELVENAVAEVWDIQELKLTQQKREIASLEADVKLAKDSLEFQREAERDHLEVVERLWSVRCKDLKIRIKELEEQKRPRRKN</sequence>
<dbReference type="Proteomes" id="UP000424527">
    <property type="component" value="Unassembled WGS sequence"/>
</dbReference>
<organism evidence="3 4">
    <name type="scientific">Larimichthys crocea</name>
    <name type="common">Large yellow croaker</name>
    <name type="synonym">Pseudosciaena crocea</name>
    <dbReference type="NCBI Taxonomy" id="215358"/>
    <lineage>
        <taxon>Eukaryota</taxon>
        <taxon>Metazoa</taxon>
        <taxon>Chordata</taxon>
        <taxon>Craniata</taxon>
        <taxon>Vertebrata</taxon>
        <taxon>Euteleostomi</taxon>
        <taxon>Actinopterygii</taxon>
        <taxon>Neopterygii</taxon>
        <taxon>Teleostei</taxon>
        <taxon>Neoteleostei</taxon>
        <taxon>Acanthomorphata</taxon>
        <taxon>Eupercaria</taxon>
        <taxon>Sciaenidae</taxon>
        <taxon>Larimichthys</taxon>
    </lineage>
</organism>
<dbReference type="EMBL" id="REGW02000024">
    <property type="protein sequence ID" value="KAE8278332.1"/>
    <property type="molecule type" value="Genomic_DNA"/>
</dbReference>
<protein>
    <submittedName>
        <fullName evidence="3">Uncharacterized protein</fullName>
    </submittedName>
</protein>
<evidence type="ECO:0000256" key="1">
    <source>
        <dbReference type="SAM" id="Coils"/>
    </source>
</evidence>
<keyword evidence="4" id="KW-1185">Reference proteome</keyword>
<feature type="compositionally biased region" description="Basic and acidic residues" evidence="2">
    <location>
        <begin position="71"/>
        <end position="80"/>
    </location>
</feature>
<feature type="region of interest" description="Disordered" evidence="2">
    <location>
        <begin position="35"/>
        <end position="84"/>
    </location>
</feature>
<gene>
    <name evidence="3" type="ORF">D5F01_LYC23231</name>
</gene>
<dbReference type="AlphaFoldDB" id="A0A6G0HH34"/>
<accession>A0A6G0HH34</accession>
<proteinExistence type="predicted"/>
<keyword evidence="1" id="KW-0175">Coiled coil</keyword>
<comment type="caution">
    <text evidence="3">The sequence shown here is derived from an EMBL/GenBank/DDBJ whole genome shotgun (WGS) entry which is preliminary data.</text>
</comment>
<reference evidence="3 4" key="1">
    <citation type="submission" date="2019-07" db="EMBL/GenBank/DDBJ databases">
        <title>Chromosome genome assembly for large yellow croaker.</title>
        <authorList>
            <person name="Xiao S."/>
        </authorList>
    </citation>
    <scope>NUCLEOTIDE SEQUENCE [LARGE SCALE GENOMIC DNA]</scope>
    <source>
        <strain evidence="3">JMULYC20181020</strain>
        <tissue evidence="3">Muscle</tissue>
    </source>
</reference>
<evidence type="ECO:0000313" key="4">
    <source>
        <dbReference type="Proteomes" id="UP000424527"/>
    </source>
</evidence>
<name>A0A6G0HH34_LARCR</name>
<evidence type="ECO:0000313" key="3">
    <source>
        <dbReference type="EMBL" id="KAE8278332.1"/>
    </source>
</evidence>
<evidence type="ECO:0000256" key="2">
    <source>
        <dbReference type="SAM" id="MobiDB-lite"/>
    </source>
</evidence>
<feature type="coiled-coil region" evidence="1">
    <location>
        <begin position="108"/>
        <end position="135"/>
    </location>
</feature>